<dbReference type="Gene3D" id="1.20.5.170">
    <property type="match status" value="1"/>
</dbReference>
<feature type="compositionally biased region" description="Low complexity" evidence="8">
    <location>
        <begin position="308"/>
        <end position="319"/>
    </location>
</feature>
<dbReference type="Proteomes" id="UP000824469">
    <property type="component" value="Unassembled WGS sequence"/>
</dbReference>
<feature type="region of interest" description="Disordered" evidence="8">
    <location>
        <begin position="209"/>
        <end position="319"/>
    </location>
</feature>
<comment type="caution">
    <text evidence="10">The sequence shown here is derived from an EMBL/GenBank/DDBJ whole genome shotgun (WGS) entry which is preliminary data.</text>
</comment>
<reference evidence="10 11" key="1">
    <citation type="journal article" date="2021" name="Nat. Plants">
        <title>The Taxus genome provides insights into paclitaxel biosynthesis.</title>
        <authorList>
            <person name="Xiong X."/>
            <person name="Gou J."/>
            <person name="Liao Q."/>
            <person name="Li Y."/>
            <person name="Zhou Q."/>
            <person name="Bi G."/>
            <person name="Li C."/>
            <person name="Du R."/>
            <person name="Wang X."/>
            <person name="Sun T."/>
            <person name="Guo L."/>
            <person name="Liang H."/>
            <person name="Lu P."/>
            <person name="Wu Y."/>
            <person name="Zhang Z."/>
            <person name="Ro D.K."/>
            <person name="Shang Y."/>
            <person name="Huang S."/>
            <person name="Yan J."/>
        </authorList>
    </citation>
    <scope>NUCLEOTIDE SEQUENCE [LARGE SCALE GENOMIC DNA]</scope>
    <source>
        <strain evidence="10">Ta-2019</strain>
    </source>
</reference>
<sequence>MVGIATTATEVVTLAKEVVKVARDVVALLEGQTLSTRDTLKDFPSEADFLRLEIARLTQMESFLLELDMGGEGGTPTKSAKQSSTPQVGGEGGTHAKTEKPSSTPQEQPASAPTYPDWATFQAYYGPGVTPPPPPYFASGPTPHPYIWGGQPLLSPYATAPPYAAVYPPGGIYGHPSVPPGAHTFNQYGIPCTGNPTDVVMTSGTLSTDTEAKSFGGKGQNSTKRVKGSLGKLEIVTRKGEGGKATSGTANGAFSQSGDSGSDGSSEGSEEDNSLNGSETRRKRSFESLTMNGSSAHDMNSPAGEVKSTASRSATGSATPAAEKLAISLPMTSLNIGMDFWNPSAPGSVAQVKGRRGSSAIASAIVPTTAQLIPGRDGVPSELWVQDERELKRQRRKQSNRESARRSRLRKQAECEELTGKVDVLSAENTALRNELTRVTEELKKQVSRNASLLEQLNNQQGESAVADIVKKRSKKTDSHFIQTGSKEHFQAASKVSNSNSGQRNEQREVETHESAGKMHLVLEANAHSDTVAAG</sequence>
<comment type="similarity">
    <text evidence="2">Belongs to the bZIP family.</text>
</comment>
<keyword evidence="5" id="KW-0804">Transcription</keyword>
<feature type="coiled-coil region" evidence="7">
    <location>
        <begin position="415"/>
        <end position="463"/>
    </location>
</feature>
<dbReference type="SUPFAM" id="SSF57959">
    <property type="entry name" value="Leucine zipper domain"/>
    <property type="match status" value="1"/>
</dbReference>
<gene>
    <name evidence="10" type="ORF">KI387_022953</name>
</gene>
<proteinExistence type="inferred from homology"/>
<keyword evidence="4" id="KW-0238">DNA-binding</keyword>
<dbReference type="PROSITE" id="PS50217">
    <property type="entry name" value="BZIP"/>
    <property type="match status" value="1"/>
</dbReference>
<evidence type="ECO:0000256" key="5">
    <source>
        <dbReference type="ARBA" id="ARBA00023163"/>
    </source>
</evidence>
<dbReference type="Pfam" id="PF00170">
    <property type="entry name" value="bZIP_1"/>
    <property type="match status" value="1"/>
</dbReference>
<evidence type="ECO:0000256" key="1">
    <source>
        <dbReference type="ARBA" id="ARBA00004123"/>
    </source>
</evidence>
<dbReference type="Pfam" id="PF07777">
    <property type="entry name" value="MFMR"/>
    <property type="match status" value="1"/>
</dbReference>
<evidence type="ECO:0000256" key="3">
    <source>
        <dbReference type="ARBA" id="ARBA00023015"/>
    </source>
</evidence>
<accession>A0AA38G289</accession>
<comment type="subcellular location">
    <subcellularLocation>
        <location evidence="1">Nucleus</location>
    </subcellularLocation>
</comment>
<keyword evidence="11" id="KW-1185">Reference proteome</keyword>
<dbReference type="PROSITE" id="PS00036">
    <property type="entry name" value="BZIP_BASIC"/>
    <property type="match status" value="1"/>
</dbReference>
<feature type="domain" description="BZIP" evidence="9">
    <location>
        <begin position="390"/>
        <end position="453"/>
    </location>
</feature>
<feature type="region of interest" description="Disordered" evidence="8">
    <location>
        <begin position="68"/>
        <end position="114"/>
    </location>
</feature>
<organism evidence="10 11">
    <name type="scientific">Taxus chinensis</name>
    <name type="common">Chinese yew</name>
    <name type="synonym">Taxus wallichiana var. chinensis</name>
    <dbReference type="NCBI Taxonomy" id="29808"/>
    <lineage>
        <taxon>Eukaryota</taxon>
        <taxon>Viridiplantae</taxon>
        <taxon>Streptophyta</taxon>
        <taxon>Embryophyta</taxon>
        <taxon>Tracheophyta</taxon>
        <taxon>Spermatophyta</taxon>
        <taxon>Pinopsida</taxon>
        <taxon>Pinidae</taxon>
        <taxon>Conifers II</taxon>
        <taxon>Cupressales</taxon>
        <taxon>Taxaceae</taxon>
        <taxon>Taxus</taxon>
    </lineage>
</organism>
<feature type="compositionally biased region" description="Polar residues" evidence="8">
    <location>
        <begin position="287"/>
        <end position="298"/>
    </location>
</feature>
<dbReference type="Pfam" id="PF16596">
    <property type="entry name" value="MFMR_assoc"/>
    <property type="match status" value="1"/>
</dbReference>
<dbReference type="AlphaFoldDB" id="A0AA38G289"/>
<feature type="compositionally biased region" description="Low complexity" evidence="8">
    <location>
        <begin position="257"/>
        <end position="267"/>
    </location>
</feature>
<keyword evidence="7" id="KW-0175">Coiled coil</keyword>
<feature type="compositionally biased region" description="Basic and acidic residues" evidence="8">
    <location>
        <begin position="505"/>
        <end position="517"/>
    </location>
</feature>
<dbReference type="SMART" id="SM00338">
    <property type="entry name" value="BRLZ"/>
    <property type="match status" value="1"/>
</dbReference>
<dbReference type="GO" id="GO:0005634">
    <property type="term" value="C:nucleus"/>
    <property type="evidence" value="ECO:0007669"/>
    <property type="project" value="UniProtKB-SubCell"/>
</dbReference>
<dbReference type="EMBL" id="JAHRHJ020000005">
    <property type="protein sequence ID" value="KAH9314326.1"/>
    <property type="molecule type" value="Genomic_DNA"/>
</dbReference>
<evidence type="ECO:0000256" key="2">
    <source>
        <dbReference type="ARBA" id="ARBA00007163"/>
    </source>
</evidence>
<dbReference type="OMA" id="SELWVQD"/>
<dbReference type="InterPro" id="IPR004827">
    <property type="entry name" value="bZIP"/>
</dbReference>
<feature type="compositionally biased region" description="Polar residues" evidence="8">
    <location>
        <begin position="76"/>
        <end position="87"/>
    </location>
</feature>
<evidence type="ECO:0000256" key="7">
    <source>
        <dbReference type="SAM" id="Coils"/>
    </source>
</evidence>
<evidence type="ECO:0000256" key="6">
    <source>
        <dbReference type="ARBA" id="ARBA00023242"/>
    </source>
</evidence>
<name>A0AA38G289_TAXCH</name>
<dbReference type="PANTHER" id="PTHR45967">
    <property type="entry name" value="G-BOX-BINDING FACTOR 3-RELATED"/>
    <property type="match status" value="1"/>
</dbReference>
<dbReference type="CDD" id="cd14702">
    <property type="entry name" value="bZIP_plant_GBF1"/>
    <property type="match status" value="1"/>
</dbReference>
<evidence type="ECO:0000259" key="9">
    <source>
        <dbReference type="PROSITE" id="PS50217"/>
    </source>
</evidence>
<keyword evidence="6" id="KW-0539">Nucleus</keyword>
<dbReference type="PANTHER" id="PTHR45967:SF38">
    <property type="entry name" value="G-BOX-BINDING FACTOR 2"/>
    <property type="match status" value="1"/>
</dbReference>
<evidence type="ECO:0000313" key="10">
    <source>
        <dbReference type="EMBL" id="KAH9314326.1"/>
    </source>
</evidence>
<dbReference type="InterPro" id="IPR044827">
    <property type="entry name" value="GBF-like"/>
</dbReference>
<dbReference type="InterPro" id="IPR046347">
    <property type="entry name" value="bZIP_sf"/>
</dbReference>
<evidence type="ECO:0000256" key="8">
    <source>
        <dbReference type="SAM" id="MobiDB-lite"/>
    </source>
</evidence>
<dbReference type="InterPro" id="IPR012900">
    <property type="entry name" value="MFMR"/>
</dbReference>
<dbReference type="GO" id="GO:0000976">
    <property type="term" value="F:transcription cis-regulatory region binding"/>
    <property type="evidence" value="ECO:0007669"/>
    <property type="project" value="UniProtKB-ARBA"/>
</dbReference>
<protein>
    <recommendedName>
        <fullName evidence="9">BZIP domain-containing protein</fullName>
    </recommendedName>
</protein>
<feature type="compositionally biased region" description="Polar residues" evidence="8">
    <location>
        <begin position="494"/>
        <end position="504"/>
    </location>
</feature>
<keyword evidence="3" id="KW-0805">Transcription regulation</keyword>
<evidence type="ECO:0000313" key="11">
    <source>
        <dbReference type="Proteomes" id="UP000824469"/>
    </source>
</evidence>
<dbReference type="InterPro" id="IPR045314">
    <property type="entry name" value="bZIP_plant_GBF1"/>
</dbReference>
<dbReference type="GO" id="GO:0003700">
    <property type="term" value="F:DNA-binding transcription factor activity"/>
    <property type="evidence" value="ECO:0007669"/>
    <property type="project" value="InterPro"/>
</dbReference>
<dbReference type="FunFam" id="1.20.5.170:FF:000020">
    <property type="entry name" value="BZIP transcription factor"/>
    <property type="match status" value="1"/>
</dbReference>
<evidence type="ECO:0000256" key="4">
    <source>
        <dbReference type="ARBA" id="ARBA00023125"/>
    </source>
</evidence>
<feature type="compositionally biased region" description="Polar residues" evidence="8">
    <location>
        <begin position="246"/>
        <end position="256"/>
    </location>
</feature>
<feature type="compositionally biased region" description="Polar residues" evidence="8">
    <location>
        <begin position="101"/>
        <end position="111"/>
    </location>
</feature>
<feature type="region of interest" description="Disordered" evidence="8">
    <location>
        <begin position="488"/>
        <end position="517"/>
    </location>
</feature>